<keyword evidence="8" id="KW-1015">Disulfide bond</keyword>
<feature type="signal peptide" evidence="9">
    <location>
        <begin position="1"/>
        <end position="23"/>
    </location>
</feature>
<keyword evidence="4 9" id="KW-0732">Signal</keyword>
<dbReference type="GO" id="GO:0046872">
    <property type="term" value="F:metal ion binding"/>
    <property type="evidence" value="ECO:0007669"/>
    <property type="project" value="UniProtKB-KW"/>
</dbReference>
<dbReference type="AlphaFoldDB" id="A0A1N7N9Z4"/>
<dbReference type="Proteomes" id="UP000238314">
    <property type="component" value="Unassembled WGS sequence"/>
</dbReference>
<dbReference type="InterPro" id="IPR024079">
    <property type="entry name" value="MetalloPept_cat_dom_sf"/>
</dbReference>
<dbReference type="InterPro" id="IPR008754">
    <property type="entry name" value="Peptidase_M43"/>
</dbReference>
<evidence type="ECO:0000313" key="12">
    <source>
        <dbReference type="EMBL" id="PQA92261.1"/>
    </source>
</evidence>
<feature type="domain" description="Secretion system C-terminal sorting" evidence="11">
    <location>
        <begin position="610"/>
        <end position="674"/>
    </location>
</feature>
<dbReference type="Pfam" id="PF05572">
    <property type="entry name" value="Peptidase_M43"/>
    <property type="match status" value="1"/>
</dbReference>
<evidence type="ECO:0000259" key="10">
    <source>
        <dbReference type="Pfam" id="PF05572"/>
    </source>
</evidence>
<dbReference type="Pfam" id="PF18962">
    <property type="entry name" value="Por_Secre_tail"/>
    <property type="match status" value="1"/>
</dbReference>
<reference evidence="12 15" key="1">
    <citation type="submission" date="2016-11" db="EMBL/GenBank/DDBJ databases">
        <title>Whole genomes of Flavobacteriaceae.</title>
        <authorList>
            <person name="Stine C."/>
            <person name="Li C."/>
            <person name="Tadesse D."/>
        </authorList>
    </citation>
    <scope>NUCLEOTIDE SEQUENCE [LARGE SCALE GENOMIC DNA]</scope>
    <source>
        <strain evidence="12 15">DSM 21068</strain>
    </source>
</reference>
<dbReference type="EMBL" id="MUGO01000016">
    <property type="protein sequence ID" value="PQA92261.1"/>
    <property type="molecule type" value="Genomic_DNA"/>
</dbReference>
<evidence type="ECO:0000259" key="11">
    <source>
        <dbReference type="Pfam" id="PF18962"/>
    </source>
</evidence>
<gene>
    <name evidence="12" type="ORF">B0A70_11615</name>
    <name evidence="13" type="ORF">SAMN05421796_10761</name>
</gene>
<organism evidence="13 14">
    <name type="scientific">Chryseobacterium piscicola</name>
    <dbReference type="NCBI Taxonomy" id="551459"/>
    <lineage>
        <taxon>Bacteria</taxon>
        <taxon>Pseudomonadati</taxon>
        <taxon>Bacteroidota</taxon>
        <taxon>Flavobacteriia</taxon>
        <taxon>Flavobacteriales</taxon>
        <taxon>Weeksellaceae</taxon>
        <taxon>Chryseobacterium group</taxon>
        <taxon>Chryseobacterium</taxon>
    </lineage>
</organism>
<evidence type="ECO:0000256" key="3">
    <source>
        <dbReference type="ARBA" id="ARBA00022723"/>
    </source>
</evidence>
<dbReference type="GO" id="GO:0006508">
    <property type="term" value="P:proteolysis"/>
    <property type="evidence" value="ECO:0007669"/>
    <property type="project" value="UniProtKB-KW"/>
</dbReference>
<evidence type="ECO:0000313" key="15">
    <source>
        <dbReference type="Proteomes" id="UP000238314"/>
    </source>
</evidence>
<evidence type="ECO:0000256" key="2">
    <source>
        <dbReference type="ARBA" id="ARBA00022670"/>
    </source>
</evidence>
<keyword evidence="3" id="KW-0479">Metal-binding</keyword>
<sequence length="678" mass="73406">MQKFTTFKFLFLLSMIFGGVLNAQNTGKLINKSGSFPTKTAEERSHSHGFERCSTDEYEQYLQAKYPKRMSTQEFETWLAPLVEQAKANKSQNGNIITIPVVVHVIHSGQNVGAAPNITDNQVISQITVMNNDFRRMMGTPGFNSNAVGADTQIQFALAKVDPNGNPTNGINRVNLCQDSWNQDDIDDYVKPTTIWDPTLYMNMWSVNFSDSGLLGYAQFPSNSGLGGLNPNGGLANTDGVVANFATFGSSTYNDGTFMLSAPYDKGRTMTHEVGHFLGLRHIWGDTTSCVVNATDSNNDYCLDTPAAAGANYNCVTIDSCPSNPGNDMIENYMDYTTDTCMNIFTINQAARITAVMNNSLRRNTLKTSTKDVAIALFANDAEVKIDGGCLAGVCGGGVLRLNLYNRGTANLTSAVISYSFGGGTPQSYSWTGNLAQDKFSLISIPVDPTIPTSSVTTTVTSVNGGADQRASNNVSTGNYIKPTNPEYFNTTTVAFNLQRDFYGSETKWTLKNAAGQVLYSGGPYADSTTPVLPVLITQTWTLPLGCYIFAISDAFGDGLDGTAGAYVSLQTSSGQVIYTGSDAIGSYATKSFTNQVLAVSDVKKETFSIYPNPATDVLNVTKISDNAQYDIHNAVGQLVKNGKIKNNQITISELIKGNYIITIKDKNLIETFKFIKK</sequence>
<proteinExistence type="inferred from homology"/>
<keyword evidence="6" id="KW-0862">Zinc</keyword>
<keyword evidence="5" id="KW-0378">Hydrolase</keyword>
<evidence type="ECO:0000256" key="8">
    <source>
        <dbReference type="ARBA" id="ARBA00023157"/>
    </source>
</evidence>
<evidence type="ECO:0000256" key="4">
    <source>
        <dbReference type="ARBA" id="ARBA00022729"/>
    </source>
</evidence>
<dbReference type="RefSeq" id="WP_076452116.1">
    <property type="nucleotide sequence ID" value="NZ_FTOJ01000007.1"/>
</dbReference>
<evidence type="ECO:0000256" key="1">
    <source>
        <dbReference type="ARBA" id="ARBA00008721"/>
    </source>
</evidence>
<dbReference type="STRING" id="551459.SAMN05421796_10761"/>
<keyword evidence="2" id="KW-0645">Protease</keyword>
<evidence type="ECO:0000256" key="6">
    <source>
        <dbReference type="ARBA" id="ARBA00022833"/>
    </source>
</evidence>
<comment type="similarity">
    <text evidence="1">Belongs to the peptidase M43B family.</text>
</comment>
<dbReference type="SUPFAM" id="SSF55486">
    <property type="entry name" value="Metalloproteases ('zincins'), catalytic domain"/>
    <property type="match status" value="1"/>
</dbReference>
<dbReference type="EMBL" id="FTOJ01000007">
    <property type="protein sequence ID" value="SIS95019.1"/>
    <property type="molecule type" value="Genomic_DNA"/>
</dbReference>
<evidence type="ECO:0000256" key="7">
    <source>
        <dbReference type="ARBA" id="ARBA00023049"/>
    </source>
</evidence>
<dbReference type="Proteomes" id="UP000186246">
    <property type="component" value="Unassembled WGS sequence"/>
</dbReference>
<accession>A0A1N7N9Z4</accession>
<evidence type="ECO:0000313" key="13">
    <source>
        <dbReference type="EMBL" id="SIS95019.1"/>
    </source>
</evidence>
<dbReference type="OrthoDB" id="6278496at2"/>
<reference evidence="14" key="3">
    <citation type="submission" date="2017-01" db="EMBL/GenBank/DDBJ databases">
        <authorList>
            <person name="Varghese N."/>
            <person name="Submissions S."/>
        </authorList>
    </citation>
    <scope>NUCLEOTIDE SEQUENCE [LARGE SCALE GENOMIC DNA]</scope>
    <source>
        <strain evidence="14">DSM 21068</strain>
    </source>
</reference>
<evidence type="ECO:0000256" key="5">
    <source>
        <dbReference type="ARBA" id="ARBA00022801"/>
    </source>
</evidence>
<name>A0A1N7N9Z4_9FLAO</name>
<dbReference type="InterPro" id="IPR026444">
    <property type="entry name" value="Secre_tail"/>
</dbReference>
<feature type="domain" description="Peptidase M43 pregnancy-associated plasma-A" evidence="10">
    <location>
        <begin position="193"/>
        <end position="357"/>
    </location>
</feature>
<protein>
    <submittedName>
        <fullName evidence="13">Por secretion system C-terminal sorting domain-containing protein</fullName>
    </submittedName>
</protein>
<feature type="chain" id="PRO_5044563899" evidence="9">
    <location>
        <begin position="24"/>
        <end position="678"/>
    </location>
</feature>
<keyword evidence="15" id="KW-1185">Reference proteome</keyword>
<dbReference type="GO" id="GO:0008237">
    <property type="term" value="F:metallopeptidase activity"/>
    <property type="evidence" value="ECO:0007669"/>
    <property type="project" value="UniProtKB-KW"/>
</dbReference>
<keyword evidence="7" id="KW-0482">Metalloprotease</keyword>
<reference evidence="13" key="2">
    <citation type="submission" date="2017-01" db="EMBL/GenBank/DDBJ databases">
        <authorList>
            <person name="Mah S.A."/>
            <person name="Swanson W.J."/>
            <person name="Moy G.W."/>
            <person name="Vacquier V.D."/>
        </authorList>
    </citation>
    <scope>NUCLEOTIDE SEQUENCE [LARGE SCALE GENOMIC DNA]</scope>
    <source>
        <strain evidence="13">DSM 21068</strain>
    </source>
</reference>
<dbReference type="PANTHER" id="PTHR47466">
    <property type="match status" value="1"/>
</dbReference>
<dbReference type="PANTHER" id="PTHR47466:SF1">
    <property type="entry name" value="METALLOPROTEASE MEP1 (AFU_ORTHOLOGUE AFUA_1G07730)-RELATED"/>
    <property type="match status" value="1"/>
</dbReference>
<dbReference type="Gene3D" id="3.40.390.10">
    <property type="entry name" value="Collagenase (Catalytic Domain)"/>
    <property type="match status" value="1"/>
</dbReference>
<evidence type="ECO:0000256" key="9">
    <source>
        <dbReference type="SAM" id="SignalP"/>
    </source>
</evidence>
<dbReference type="NCBIfam" id="TIGR04183">
    <property type="entry name" value="Por_Secre_tail"/>
    <property type="match status" value="1"/>
</dbReference>
<dbReference type="CDD" id="cd04275">
    <property type="entry name" value="ZnMc_pappalysin_like"/>
    <property type="match status" value="1"/>
</dbReference>
<evidence type="ECO:0000313" key="14">
    <source>
        <dbReference type="Proteomes" id="UP000186246"/>
    </source>
</evidence>